<protein>
    <submittedName>
        <fullName evidence="1">Uncharacterized protein</fullName>
    </submittedName>
</protein>
<evidence type="ECO:0000313" key="2">
    <source>
        <dbReference type="Proteomes" id="UP001333710"/>
    </source>
</evidence>
<organism evidence="1 2">
    <name type="scientific">Planctobacterium marinum</name>
    <dbReference type="NCBI Taxonomy" id="1631968"/>
    <lineage>
        <taxon>Bacteria</taxon>
        <taxon>Pseudomonadati</taxon>
        <taxon>Pseudomonadota</taxon>
        <taxon>Gammaproteobacteria</taxon>
        <taxon>Alteromonadales</taxon>
        <taxon>Alteromonadaceae</taxon>
        <taxon>Planctobacterium</taxon>
    </lineage>
</organism>
<reference evidence="1" key="1">
    <citation type="submission" date="2023-01" db="EMBL/GenBank/DDBJ databases">
        <title>Complete genome sequence of Planctobacterium marinum strain Dej080120_11.</title>
        <authorList>
            <person name="Ueki S."/>
            <person name="Maruyama F."/>
        </authorList>
    </citation>
    <scope>NUCLEOTIDE SEQUENCE</scope>
    <source>
        <strain evidence="1">Dej080120_11</strain>
    </source>
</reference>
<name>A0AA48I9V3_9ALTE</name>
<dbReference type="AlphaFoldDB" id="A0AA48I9V3"/>
<dbReference type="Proteomes" id="UP001333710">
    <property type="component" value="Chromosome"/>
</dbReference>
<evidence type="ECO:0000313" key="1">
    <source>
        <dbReference type="EMBL" id="BDX08610.1"/>
    </source>
</evidence>
<keyword evidence="2" id="KW-1185">Reference proteome</keyword>
<accession>A0AA48I9V3</accession>
<sequence>MIEATANPMIKFKMFVLLLFTSFLLSFVYFQKAALACEFVAVSHFNEVSPNVFIDQSLTPAQQAQLLQDIQRAVSRVAEVYGAPIATPRIIASEDARYKTLGFNPTGMQTSGFFRECVFIGPKGLNTDVIAHELVHAEVRFRTNLWVEITQLPAWFIEGTGIQVDYREPFLQENIVVSSEDIAHIKSVFYLSDFPNTSVKYYQASLQAVKPMNPKYLYEGLQRINNGEPFTTVFKDIN</sequence>
<dbReference type="KEGG" id="pmaw:MACH26_41310"/>
<dbReference type="EMBL" id="AP027272">
    <property type="protein sequence ID" value="BDX08610.1"/>
    <property type="molecule type" value="Genomic_DNA"/>
</dbReference>
<gene>
    <name evidence="1" type="ORF">MACH26_41310</name>
</gene>
<proteinExistence type="predicted"/>